<dbReference type="InterPro" id="IPR000253">
    <property type="entry name" value="FHA_dom"/>
</dbReference>
<evidence type="ECO:0000259" key="3">
    <source>
        <dbReference type="PROSITE" id="PS50006"/>
    </source>
</evidence>
<feature type="domain" description="FHA" evidence="3">
    <location>
        <begin position="175"/>
        <end position="224"/>
    </location>
</feature>
<feature type="region of interest" description="Disordered" evidence="2">
    <location>
        <begin position="116"/>
        <end position="153"/>
    </location>
</feature>
<dbReference type="EMBL" id="BMXK01000011">
    <property type="protein sequence ID" value="GHD11208.1"/>
    <property type="molecule type" value="Genomic_DNA"/>
</dbReference>
<proteinExistence type="predicted"/>
<sequence>MGLVDNVERGLEKLVTSVFRGSNGGEVQPVEIASKLRNQMDRGTLTVAQGRTTAPNSFTVTLAPADFERVKKYGTALAEELCDVVIAHAKGQHYTLTGQVEVSFEEDADAREGALAVDARISRGSPTPRAPRPGTTSAAAPAPSTPPPAATVATPTLQPVLQMNGKRYGLNSESIILGRSSDADVEVDDTGVSRKHLEIRSEHGKVWAVDLGSTNGSYVNGQKVDGRAELFDGSVISMGRTRITFRMLPQRSGGRP</sequence>
<dbReference type="InterPro" id="IPR008984">
    <property type="entry name" value="SMAD_FHA_dom_sf"/>
</dbReference>
<keyword evidence="1" id="KW-0597">Phosphoprotein</keyword>
<dbReference type="SMART" id="SM00240">
    <property type="entry name" value="FHA"/>
    <property type="match status" value="1"/>
</dbReference>
<dbReference type="InterPro" id="IPR042287">
    <property type="entry name" value="FhaA_N_sf"/>
</dbReference>
<name>A0ABQ3GLA6_9MICC</name>
<accession>A0ABQ3GLA6</accession>
<evidence type="ECO:0000256" key="1">
    <source>
        <dbReference type="ARBA" id="ARBA00022553"/>
    </source>
</evidence>
<comment type="caution">
    <text evidence="4">The sequence shown here is derived from an EMBL/GenBank/DDBJ whole genome shotgun (WGS) entry which is preliminary data.</text>
</comment>
<dbReference type="PANTHER" id="PTHR23308">
    <property type="entry name" value="NUCLEAR INHIBITOR OF PROTEIN PHOSPHATASE-1"/>
    <property type="match status" value="1"/>
</dbReference>
<dbReference type="InterPro" id="IPR050923">
    <property type="entry name" value="Cell_Proc_Reg/RNA_Proc"/>
</dbReference>
<dbReference type="RefSeq" id="WP_189350977.1">
    <property type="nucleotide sequence ID" value="NZ_BMXK01000011.1"/>
</dbReference>
<evidence type="ECO:0000313" key="4">
    <source>
        <dbReference type="EMBL" id="GHD11208.1"/>
    </source>
</evidence>
<dbReference type="PROSITE" id="PS50006">
    <property type="entry name" value="FHA_DOMAIN"/>
    <property type="match status" value="1"/>
</dbReference>
<dbReference type="Gene3D" id="3.30.2320.60">
    <property type="entry name" value="FhaA, phosphopeptide-binding domain (DUF3662)"/>
    <property type="match status" value="1"/>
</dbReference>
<dbReference type="Pfam" id="PF00498">
    <property type="entry name" value="FHA"/>
    <property type="match status" value="1"/>
</dbReference>
<organism evidence="4 5">
    <name type="scientific">Zhihengliuella salsuginis</name>
    <dbReference type="NCBI Taxonomy" id="578222"/>
    <lineage>
        <taxon>Bacteria</taxon>
        <taxon>Bacillati</taxon>
        <taxon>Actinomycetota</taxon>
        <taxon>Actinomycetes</taxon>
        <taxon>Micrococcales</taxon>
        <taxon>Micrococcaceae</taxon>
        <taxon>Zhihengliuella</taxon>
    </lineage>
</organism>
<dbReference type="Pfam" id="PF12401">
    <property type="entry name" value="FhaA_N"/>
    <property type="match status" value="1"/>
</dbReference>
<evidence type="ECO:0000313" key="5">
    <source>
        <dbReference type="Proteomes" id="UP000642819"/>
    </source>
</evidence>
<evidence type="ECO:0000256" key="2">
    <source>
        <dbReference type="SAM" id="MobiDB-lite"/>
    </source>
</evidence>
<dbReference type="Gene3D" id="2.60.200.20">
    <property type="match status" value="1"/>
</dbReference>
<dbReference type="Proteomes" id="UP000642819">
    <property type="component" value="Unassembled WGS sequence"/>
</dbReference>
<gene>
    <name evidence="4" type="ORF">GCM10008096_25600</name>
</gene>
<dbReference type="CDD" id="cd00060">
    <property type="entry name" value="FHA"/>
    <property type="match status" value="1"/>
</dbReference>
<protein>
    <recommendedName>
        <fullName evidence="3">FHA domain-containing protein</fullName>
    </recommendedName>
</protein>
<dbReference type="SUPFAM" id="SSF49879">
    <property type="entry name" value="SMAD/FHA domain"/>
    <property type="match status" value="1"/>
</dbReference>
<dbReference type="InterPro" id="IPR022128">
    <property type="entry name" value="FhaA_N"/>
</dbReference>
<feature type="compositionally biased region" description="Low complexity" evidence="2">
    <location>
        <begin position="122"/>
        <end position="142"/>
    </location>
</feature>
<keyword evidence="5" id="KW-1185">Reference proteome</keyword>
<reference evidence="5" key="1">
    <citation type="journal article" date="2019" name="Int. J. Syst. Evol. Microbiol.">
        <title>The Global Catalogue of Microorganisms (GCM) 10K type strain sequencing project: providing services to taxonomists for standard genome sequencing and annotation.</title>
        <authorList>
            <consortium name="The Broad Institute Genomics Platform"/>
            <consortium name="The Broad Institute Genome Sequencing Center for Infectious Disease"/>
            <person name="Wu L."/>
            <person name="Ma J."/>
        </authorList>
    </citation>
    <scope>NUCLEOTIDE SEQUENCE [LARGE SCALE GENOMIC DNA]</scope>
    <source>
        <strain evidence="5">KCTC 19466</strain>
    </source>
</reference>